<reference evidence="2" key="1">
    <citation type="submission" date="2021-10" db="EMBL/GenBank/DDBJ databases">
        <title>Tropical sea cucumber genome reveals ecological adaptation and Cuvierian tubules defense mechanism.</title>
        <authorList>
            <person name="Chen T."/>
        </authorList>
    </citation>
    <scope>NUCLEOTIDE SEQUENCE</scope>
    <source>
        <strain evidence="2">Nanhai2018</strain>
        <tissue evidence="2">Muscle</tissue>
    </source>
</reference>
<keyword evidence="3" id="KW-1185">Reference proteome</keyword>
<feature type="signal peptide" evidence="1">
    <location>
        <begin position="1"/>
        <end position="21"/>
    </location>
</feature>
<dbReference type="Proteomes" id="UP001152320">
    <property type="component" value="Chromosome 19"/>
</dbReference>
<gene>
    <name evidence="2" type="ORF">HOLleu_35591</name>
</gene>
<evidence type="ECO:0000313" key="2">
    <source>
        <dbReference type="EMBL" id="KAJ8023236.1"/>
    </source>
</evidence>
<sequence length="60" mass="6876">MGLGTLMMTSYLLFAFAVTMTQNTICYCQTTIPSYPWSSTRLYNSVDIQRGMKMMQDFSV</sequence>
<feature type="chain" id="PRO_5040175749" evidence="1">
    <location>
        <begin position="22"/>
        <end position="60"/>
    </location>
</feature>
<comment type="caution">
    <text evidence="2">The sequence shown here is derived from an EMBL/GenBank/DDBJ whole genome shotgun (WGS) entry which is preliminary data.</text>
</comment>
<organism evidence="2 3">
    <name type="scientific">Holothuria leucospilota</name>
    <name type="common">Black long sea cucumber</name>
    <name type="synonym">Mertensiothuria leucospilota</name>
    <dbReference type="NCBI Taxonomy" id="206669"/>
    <lineage>
        <taxon>Eukaryota</taxon>
        <taxon>Metazoa</taxon>
        <taxon>Echinodermata</taxon>
        <taxon>Eleutherozoa</taxon>
        <taxon>Echinozoa</taxon>
        <taxon>Holothuroidea</taxon>
        <taxon>Aspidochirotacea</taxon>
        <taxon>Aspidochirotida</taxon>
        <taxon>Holothuriidae</taxon>
        <taxon>Holothuria</taxon>
    </lineage>
</organism>
<accession>A0A9Q0YQ65</accession>
<evidence type="ECO:0000313" key="3">
    <source>
        <dbReference type="Proteomes" id="UP001152320"/>
    </source>
</evidence>
<keyword evidence="1" id="KW-0732">Signal</keyword>
<dbReference type="EMBL" id="JAIZAY010000019">
    <property type="protein sequence ID" value="KAJ8023236.1"/>
    <property type="molecule type" value="Genomic_DNA"/>
</dbReference>
<protein>
    <submittedName>
        <fullName evidence="2">Uncharacterized protein</fullName>
    </submittedName>
</protein>
<evidence type="ECO:0000256" key="1">
    <source>
        <dbReference type="SAM" id="SignalP"/>
    </source>
</evidence>
<dbReference type="AlphaFoldDB" id="A0A9Q0YQ65"/>
<name>A0A9Q0YQ65_HOLLE</name>
<proteinExistence type="predicted"/>